<feature type="signal peptide" evidence="1">
    <location>
        <begin position="1"/>
        <end position="20"/>
    </location>
</feature>
<feature type="chain" id="PRO_5020619073" description="Lipoprotein" evidence="1">
    <location>
        <begin position="21"/>
        <end position="405"/>
    </location>
</feature>
<keyword evidence="3" id="KW-1185">Reference proteome</keyword>
<dbReference type="PROSITE" id="PS51257">
    <property type="entry name" value="PROKAR_LIPOPROTEIN"/>
    <property type="match status" value="1"/>
</dbReference>
<keyword evidence="1" id="KW-0732">Signal</keyword>
<comment type="caution">
    <text evidence="2">The sequence shown here is derived from an EMBL/GenBank/DDBJ whole genome shotgun (WGS) entry which is preliminary data.</text>
</comment>
<dbReference type="RefSeq" id="WP_133561454.1">
    <property type="nucleotide sequence ID" value="NZ_SNZA01000002.1"/>
</dbReference>
<protein>
    <recommendedName>
        <fullName evidence="4">Lipoprotein</fullName>
    </recommendedName>
</protein>
<dbReference type="Proteomes" id="UP000295729">
    <property type="component" value="Unassembled WGS sequence"/>
</dbReference>
<gene>
    <name evidence="2" type="ORF">C8D85_1627</name>
</gene>
<organism evidence="2 3">
    <name type="scientific">Marinomonas communis</name>
    <dbReference type="NCBI Taxonomy" id="28254"/>
    <lineage>
        <taxon>Bacteria</taxon>
        <taxon>Pseudomonadati</taxon>
        <taxon>Pseudomonadota</taxon>
        <taxon>Gammaproteobacteria</taxon>
        <taxon>Oceanospirillales</taxon>
        <taxon>Oceanospirillaceae</taxon>
        <taxon>Marinomonas</taxon>
    </lineage>
</organism>
<name>A0A4R6X9J9_9GAMM</name>
<dbReference type="AlphaFoldDB" id="A0A4R6X9J9"/>
<proteinExistence type="predicted"/>
<dbReference type="OrthoDB" id="6104585at2"/>
<accession>A0A4R6X9J9</accession>
<evidence type="ECO:0000256" key="1">
    <source>
        <dbReference type="SAM" id="SignalP"/>
    </source>
</evidence>
<evidence type="ECO:0008006" key="4">
    <source>
        <dbReference type="Google" id="ProtNLM"/>
    </source>
</evidence>
<evidence type="ECO:0000313" key="2">
    <source>
        <dbReference type="EMBL" id="TDR14094.1"/>
    </source>
</evidence>
<evidence type="ECO:0000313" key="3">
    <source>
        <dbReference type="Proteomes" id="UP000295729"/>
    </source>
</evidence>
<reference evidence="2 3" key="1">
    <citation type="submission" date="2019-03" db="EMBL/GenBank/DDBJ databases">
        <title>Genomic Encyclopedia of Type Strains, Phase IV (KMG-IV): sequencing the most valuable type-strain genomes for metagenomic binning, comparative biology and taxonomic classification.</title>
        <authorList>
            <person name="Goeker M."/>
        </authorList>
    </citation>
    <scope>NUCLEOTIDE SEQUENCE [LARGE SCALE GENOMIC DNA]</scope>
    <source>
        <strain evidence="2 3">DSM 5604</strain>
    </source>
</reference>
<dbReference type="EMBL" id="SNZA01000002">
    <property type="protein sequence ID" value="TDR14094.1"/>
    <property type="molecule type" value="Genomic_DNA"/>
</dbReference>
<sequence>MKRSLIFPAALLLSACSTNSQLNVVDGLTLVAANDGVVLNPSRWIIWDHPLQTTYVSLNGQLGLQVGQVCTASRYRSPFTNNCREIEGTGKYYHEYYSEAQNSKTSGQQDKNKSDITAKTQRLQGFLDAVYSENDAQIEYVGAVTDYYVCLAHEKTEAIKKEAEVAEREADKAKNTVVKQDDVLGTKQEISEKSSSCKSERDKRDGALKTLRIAQNEVRKQSMMPNRVVYNWAEALKFDGGVVVKETSNSISGNREKQASGYTVVNGLHIQRFQLTCGDLKKLKEYGDSNRLKVVTMTLSADELYYDAREYKATAFNTNASFTLSELKALKDIVKLDDVIVEVNATLASTSDLSSKGSLIATEVDYDKSKNGLTYYAVLTDLKSFQCSKNDSESTLAMMSQADET</sequence>